<dbReference type="PANTHER" id="PTHR21581:SF33">
    <property type="entry name" value="D-ALANYL-D-ALANINE CARBOXYPEPTIDASE DACB"/>
    <property type="match status" value="1"/>
</dbReference>
<dbReference type="SUPFAM" id="SSF56601">
    <property type="entry name" value="beta-lactamase/transpeptidase-like"/>
    <property type="match status" value="1"/>
</dbReference>
<evidence type="ECO:0000313" key="10">
    <source>
        <dbReference type="Proteomes" id="UP001499852"/>
    </source>
</evidence>
<dbReference type="Gene3D" id="3.40.710.10">
    <property type="entry name" value="DD-peptidase/beta-lactamase superfamily"/>
    <property type="match status" value="1"/>
</dbReference>
<evidence type="ECO:0000256" key="7">
    <source>
        <dbReference type="RuleBase" id="RU004016"/>
    </source>
</evidence>
<accession>A0ABP9P4L8</accession>
<organism evidence="9 10">
    <name type="scientific">Prosthecobacter algae</name>
    <dbReference type="NCBI Taxonomy" id="1144682"/>
    <lineage>
        <taxon>Bacteria</taxon>
        <taxon>Pseudomonadati</taxon>
        <taxon>Verrucomicrobiota</taxon>
        <taxon>Verrucomicrobiia</taxon>
        <taxon>Verrucomicrobiales</taxon>
        <taxon>Verrucomicrobiaceae</taxon>
        <taxon>Prosthecobacter</taxon>
    </lineage>
</organism>
<evidence type="ECO:0000256" key="3">
    <source>
        <dbReference type="ARBA" id="ARBA00022801"/>
    </source>
</evidence>
<comment type="caution">
    <text evidence="9">The sequence shown here is derived from an EMBL/GenBank/DDBJ whole genome shotgun (WGS) entry which is preliminary data.</text>
</comment>
<dbReference type="RefSeq" id="WP_345736341.1">
    <property type="nucleotide sequence ID" value="NZ_BAABIA010000004.1"/>
</dbReference>
<sequence>MIQTCLVSSAAEEDLSAPPVVTAKSWAIVDAKTGSLLWGDLAGEPRKAASTAKMMCALVVLQMAEKETSIFEEWVTFSKVASSTPGSTAGIKAGEKVKVRDCLYGLLLPSGNDAGNALAEHLNARLAGPDEAMLKAGMDNPTLKSRVNFIAEMNRVARQIGMTKTVYRSAYGDGGTDKDLTTTASDLCRLAVKVMSSETFRTCVRTQHHEAVVRTGAKSTRQVTWENSNALLALDMGYDGIKTGLTNQAGHCLVASAHRGGDHLYGVVLGSSSADGRYADMRNLFRWAWKQRPARP</sequence>
<dbReference type="PRINTS" id="PR00725">
    <property type="entry name" value="DADACBPTASE1"/>
</dbReference>
<feature type="domain" description="Peptidase S11 D-alanyl-D-alanine carboxypeptidase A N-terminal" evidence="8">
    <location>
        <begin position="145"/>
        <end position="272"/>
    </location>
</feature>
<protein>
    <submittedName>
        <fullName evidence="9">Serine hydrolase</fullName>
    </submittedName>
</protein>
<dbReference type="EMBL" id="BAABIA010000004">
    <property type="protein sequence ID" value="GAA5139765.1"/>
    <property type="molecule type" value="Genomic_DNA"/>
</dbReference>
<evidence type="ECO:0000259" key="8">
    <source>
        <dbReference type="Pfam" id="PF00768"/>
    </source>
</evidence>
<dbReference type="InterPro" id="IPR001967">
    <property type="entry name" value="Peptidase_S11_N"/>
</dbReference>
<dbReference type="PANTHER" id="PTHR21581">
    <property type="entry name" value="D-ALANYL-D-ALANINE CARBOXYPEPTIDASE"/>
    <property type="match status" value="1"/>
</dbReference>
<gene>
    <name evidence="9" type="ORF">GCM10023213_21050</name>
</gene>
<evidence type="ECO:0000256" key="1">
    <source>
        <dbReference type="ARBA" id="ARBA00007164"/>
    </source>
</evidence>
<reference evidence="10" key="1">
    <citation type="journal article" date="2019" name="Int. J. Syst. Evol. Microbiol.">
        <title>The Global Catalogue of Microorganisms (GCM) 10K type strain sequencing project: providing services to taxonomists for standard genome sequencing and annotation.</title>
        <authorList>
            <consortium name="The Broad Institute Genomics Platform"/>
            <consortium name="The Broad Institute Genome Sequencing Center for Infectious Disease"/>
            <person name="Wu L."/>
            <person name="Ma J."/>
        </authorList>
    </citation>
    <scope>NUCLEOTIDE SEQUENCE [LARGE SCALE GENOMIC DNA]</scope>
    <source>
        <strain evidence="10">JCM 18053</strain>
    </source>
</reference>
<evidence type="ECO:0000256" key="5">
    <source>
        <dbReference type="ARBA" id="ARBA00022984"/>
    </source>
</evidence>
<feature type="domain" description="Peptidase S11 D-alanyl-D-alanine carboxypeptidase A N-terminal" evidence="8">
    <location>
        <begin position="17"/>
        <end position="122"/>
    </location>
</feature>
<keyword evidence="3 9" id="KW-0378">Hydrolase</keyword>
<keyword evidence="2" id="KW-0732">Signal</keyword>
<dbReference type="GO" id="GO:0016787">
    <property type="term" value="F:hydrolase activity"/>
    <property type="evidence" value="ECO:0007669"/>
    <property type="project" value="UniProtKB-KW"/>
</dbReference>
<keyword evidence="4" id="KW-0133">Cell shape</keyword>
<keyword evidence="10" id="KW-1185">Reference proteome</keyword>
<proteinExistence type="inferred from homology"/>
<keyword evidence="6" id="KW-0961">Cell wall biogenesis/degradation</keyword>
<evidence type="ECO:0000256" key="6">
    <source>
        <dbReference type="ARBA" id="ARBA00023316"/>
    </source>
</evidence>
<dbReference type="InterPro" id="IPR012338">
    <property type="entry name" value="Beta-lactam/transpept-like"/>
</dbReference>
<evidence type="ECO:0000256" key="4">
    <source>
        <dbReference type="ARBA" id="ARBA00022960"/>
    </source>
</evidence>
<dbReference type="Pfam" id="PF00768">
    <property type="entry name" value="Peptidase_S11"/>
    <property type="match status" value="2"/>
</dbReference>
<dbReference type="Proteomes" id="UP001499852">
    <property type="component" value="Unassembled WGS sequence"/>
</dbReference>
<name>A0ABP9P4L8_9BACT</name>
<evidence type="ECO:0000256" key="2">
    <source>
        <dbReference type="ARBA" id="ARBA00022729"/>
    </source>
</evidence>
<keyword evidence="5" id="KW-0573">Peptidoglycan synthesis</keyword>
<comment type="similarity">
    <text evidence="1 7">Belongs to the peptidase S11 family.</text>
</comment>
<dbReference type="InterPro" id="IPR018044">
    <property type="entry name" value="Peptidase_S11"/>
</dbReference>
<evidence type="ECO:0000313" key="9">
    <source>
        <dbReference type="EMBL" id="GAA5139765.1"/>
    </source>
</evidence>